<evidence type="ECO:0000313" key="2">
    <source>
        <dbReference type="EMBL" id="GAA4422763.1"/>
    </source>
</evidence>
<reference evidence="3" key="1">
    <citation type="journal article" date="2019" name="Int. J. Syst. Evol. Microbiol.">
        <title>The Global Catalogue of Microorganisms (GCM) 10K type strain sequencing project: providing services to taxonomists for standard genome sequencing and annotation.</title>
        <authorList>
            <consortium name="The Broad Institute Genomics Platform"/>
            <consortium name="The Broad Institute Genome Sequencing Center for Infectious Disease"/>
            <person name="Wu L."/>
            <person name="Ma J."/>
        </authorList>
    </citation>
    <scope>NUCLEOTIDE SEQUENCE [LARGE SCALE GENOMIC DNA]</scope>
    <source>
        <strain evidence="3">JCM 17926</strain>
    </source>
</reference>
<dbReference type="RefSeq" id="WP_345156138.1">
    <property type="nucleotide sequence ID" value="NZ_BAABHC010000001.1"/>
</dbReference>
<evidence type="ECO:0008006" key="4">
    <source>
        <dbReference type="Google" id="ProtNLM"/>
    </source>
</evidence>
<keyword evidence="1" id="KW-0732">Signal</keyword>
<keyword evidence="3" id="KW-1185">Reference proteome</keyword>
<dbReference type="EMBL" id="BAABHC010000001">
    <property type="protein sequence ID" value="GAA4422763.1"/>
    <property type="molecule type" value="Genomic_DNA"/>
</dbReference>
<proteinExistence type="predicted"/>
<evidence type="ECO:0000256" key="1">
    <source>
        <dbReference type="SAM" id="SignalP"/>
    </source>
</evidence>
<feature type="chain" id="PRO_5046926484" description="Lumazine-binding" evidence="1">
    <location>
        <begin position="21"/>
        <end position="154"/>
    </location>
</feature>
<evidence type="ECO:0000313" key="3">
    <source>
        <dbReference type="Proteomes" id="UP001500552"/>
    </source>
</evidence>
<dbReference type="Proteomes" id="UP001500552">
    <property type="component" value="Unassembled WGS sequence"/>
</dbReference>
<sequence length="154" mass="17435">MKKVLLLLLVSISFSCSDSAKEKDDSAKQGTVKQGTVKQEEGEQELKKEILQAAIDYEKLQWFYIDTTKLIVLKNEIVTEPLSLEKFGKNVVFLDSTELENSAKNHYLVVEKLIIEDDSAHVGLRYPSQGAVANLSLLRADDSWKVVWSEIFEN</sequence>
<organism evidence="2 3">
    <name type="scientific">Pontibacter saemangeumensis</name>
    <dbReference type="NCBI Taxonomy" id="1084525"/>
    <lineage>
        <taxon>Bacteria</taxon>
        <taxon>Pseudomonadati</taxon>
        <taxon>Bacteroidota</taxon>
        <taxon>Cytophagia</taxon>
        <taxon>Cytophagales</taxon>
        <taxon>Hymenobacteraceae</taxon>
        <taxon>Pontibacter</taxon>
    </lineage>
</organism>
<feature type="signal peptide" evidence="1">
    <location>
        <begin position="1"/>
        <end position="20"/>
    </location>
</feature>
<protein>
    <recommendedName>
        <fullName evidence="4">Lumazine-binding</fullName>
    </recommendedName>
</protein>
<name>A0ABP8L4R7_9BACT</name>
<comment type="caution">
    <text evidence="2">The sequence shown here is derived from an EMBL/GenBank/DDBJ whole genome shotgun (WGS) entry which is preliminary data.</text>
</comment>
<gene>
    <name evidence="2" type="ORF">GCM10023188_00730</name>
</gene>
<dbReference type="PROSITE" id="PS51257">
    <property type="entry name" value="PROKAR_LIPOPROTEIN"/>
    <property type="match status" value="1"/>
</dbReference>
<accession>A0ABP8L4R7</accession>